<organism evidence="2 3">
    <name type="scientific">Elysia crispata</name>
    <name type="common">lettuce slug</name>
    <dbReference type="NCBI Taxonomy" id="231223"/>
    <lineage>
        <taxon>Eukaryota</taxon>
        <taxon>Metazoa</taxon>
        <taxon>Spiralia</taxon>
        <taxon>Lophotrochozoa</taxon>
        <taxon>Mollusca</taxon>
        <taxon>Gastropoda</taxon>
        <taxon>Heterobranchia</taxon>
        <taxon>Euthyneura</taxon>
        <taxon>Panpulmonata</taxon>
        <taxon>Sacoglossa</taxon>
        <taxon>Placobranchoidea</taxon>
        <taxon>Plakobranchidae</taxon>
        <taxon>Elysia</taxon>
    </lineage>
</organism>
<evidence type="ECO:0000256" key="1">
    <source>
        <dbReference type="SAM" id="MobiDB-lite"/>
    </source>
</evidence>
<dbReference type="AlphaFoldDB" id="A0AAE0YBM6"/>
<proteinExistence type="predicted"/>
<gene>
    <name evidence="2" type="ORF">RRG08_039698</name>
</gene>
<dbReference type="EMBL" id="JAWDGP010006599">
    <property type="protein sequence ID" value="KAK3738291.1"/>
    <property type="molecule type" value="Genomic_DNA"/>
</dbReference>
<feature type="compositionally biased region" description="Polar residues" evidence="1">
    <location>
        <begin position="53"/>
        <end position="63"/>
    </location>
</feature>
<name>A0AAE0YBM6_9GAST</name>
<feature type="region of interest" description="Disordered" evidence="1">
    <location>
        <begin position="38"/>
        <end position="77"/>
    </location>
</feature>
<evidence type="ECO:0000313" key="2">
    <source>
        <dbReference type="EMBL" id="KAK3738291.1"/>
    </source>
</evidence>
<protein>
    <submittedName>
        <fullName evidence="2">Uncharacterized protein</fullName>
    </submittedName>
</protein>
<dbReference type="Proteomes" id="UP001283361">
    <property type="component" value="Unassembled WGS sequence"/>
</dbReference>
<sequence length="77" mass="8758">MAPRSWSRIISYQLWLECGFSGHAADIQAVKKMRKHTRNHVTTRQLDRCPDASLTSGQLTNPQVKLRSPGSGLVRRR</sequence>
<keyword evidence="3" id="KW-1185">Reference proteome</keyword>
<accession>A0AAE0YBM6</accession>
<reference evidence="2" key="1">
    <citation type="journal article" date="2023" name="G3 (Bethesda)">
        <title>A reference genome for the long-term kleptoplast-retaining sea slug Elysia crispata morphotype clarki.</title>
        <authorList>
            <person name="Eastman K.E."/>
            <person name="Pendleton A.L."/>
            <person name="Shaikh M.A."/>
            <person name="Suttiyut T."/>
            <person name="Ogas R."/>
            <person name="Tomko P."/>
            <person name="Gavelis G."/>
            <person name="Widhalm J.R."/>
            <person name="Wisecaver J.H."/>
        </authorList>
    </citation>
    <scope>NUCLEOTIDE SEQUENCE</scope>
    <source>
        <strain evidence="2">ECLA1</strain>
    </source>
</reference>
<comment type="caution">
    <text evidence="2">The sequence shown here is derived from an EMBL/GenBank/DDBJ whole genome shotgun (WGS) entry which is preliminary data.</text>
</comment>
<evidence type="ECO:0000313" key="3">
    <source>
        <dbReference type="Proteomes" id="UP001283361"/>
    </source>
</evidence>